<reference evidence="1" key="1">
    <citation type="submission" date="2016-07" db="EMBL/GenBank/DDBJ databases">
        <title>Salivary Glands transcriptome analysis on engorged females of Ornithodoros brasiliensis (Acari:Argasidae).</title>
        <authorList>
            <person name="Simons S.M."/>
            <person name="Carvalho E."/>
            <person name="Junqueira-de-Azevedo I."/>
            <person name="Ho P.L."/>
            <person name="Giovanni D."/>
            <person name="Mendonca R."/>
            <person name="Onofrio V."/>
            <person name="Landulfo G."/>
            <person name="Ramirez D."/>
            <person name="Barros-Battesti D."/>
        </authorList>
    </citation>
    <scope>NUCLEOTIDE SEQUENCE</scope>
    <source>
        <strain evidence="1">Female</strain>
        <tissue evidence="1">Salivary gland</tissue>
    </source>
</reference>
<evidence type="ECO:0000313" key="1">
    <source>
        <dbReference type="EMBL" id="JAT79264.1"/>
    </source>
</evidence>
<organism evidence="1">
    <name type="scientific">Ornithodoros brasiliensis</name>
    <name type="common">Mouro tick</name>
    <dbReference type="NCBI Taxonomy" id="888526"/>
    <lineage>
        <taxon>Eukaryota</taxon>
        <taxon>Metazoa</taxon>
        <taxon>Ecdysozoa</taxon>
        <taxon>Arthropoda</taxon>
        <taxon>Chelicerata</taxon>
        <taxon>Arachnida</taxon>
        <taxon>Acari</taxon>
        <taxon>Parasitiformes</taxon>
        <taxon>Ixodida</taxon>
        <taxon>Ixodoidea</taxon>
        <taxon>Argasidae</taxon>
        <taxon>Ornithodorinae</taxon>
        <taxon>Ornithodoros</taxon>
    </lineage>
</organism>
<sequence length="146" mass="16789">DFSMQPYHSLIHSTLGFTPNAAIEYNRVSVGGFVYHSVQYSRPRKTDSTMAFLASRGSFVKIEHIVCFDDTACNKDVYIFSRVFNSERAFGTPHIHALEVLPVYHLYRLDSSLIPCIYAEKYRIYSDLTRPPHEAKTNSNLPRPRI</sequence>
<proteinExistence type="predicted"/>
<dbReference type="AlphaFoldDB" id="A0A1D2AJ84"/>
<dbReference type="EMBL" id="GETE01000086">
    <property type="protein sequence ID" value="JAT79264.1"/>
    <property type="molecule type" value="Transcribed_RNA"/>
</dbReference>
<name>A0A1D2AJ84_ORNBR</name>
<feature type="non-terminal residue" evidence="1">
    <location>
        <position position="1"/>
    </location>
</feature>
<protein>
    <submittedName>
        <fullName evidence="1">Uncharacterized protein</fullName>
    </submittedName>
</protein>
<accession>A0A1D2AJ84</accession>